<evidence type="ECO:0000313" key="2">
    <source>
        <dbReference type="EMBL" id="BCN94304.1"/>
    </source>
</evidence>
<evidence type="ECO:0008006" key="4">
    <source>
        <dbReference type="Google" id="ProtNLM"/>
    </source>
</evidence>
<dbReference type="Pfam" id="PF07963">
    <property type="entry name" value="N_methyl"/>
    <property type="match status" value="1"/>
</dbReference>
<proteinExistence type="predicted"/>
<accession>A0ABN6D046</accession>
<dbReference type="Gene3D" id="3.30.700.10">
    <property type="entry name" value="Glycoprotein, Type 4 Pilin"/>
    <property type="match status" value="1"/>
</dbReference>
<sequence length="391" mass="41193">MKNTRVRKLGHHNNHGFSLIELSIVLVIIGVLSLAIPAITPVLQQVFTSENDKQVLDDAEGAIKGFLIAQNRLPCPDSDNDGNENCTSTVHSGTLPYRTLKLSSPVMNIFGQKIAYSVYRNANGTANLDADLASLKDRYRPLLPNSESSTISNGLDFCWALKTAIKVANSNTFSYVGSSSSPINQAYILASPGSLNANEAGTVFDGINQIGNIGFELPDKVIDANYDDTVRSKGFSELAGELKCAALIGRANGSARTSFAMYDITRINDYNVSFRALALDVHEGNVDQAEFNMALATADAAIYAAQTVIAIAAGAESFGVAVAAIAIPAVAAGALTAKGLIDAANGLSDAKDARDVAAAQKTEADAQKVDIDALYAAKLAKAKAIDAKGWF</sequence>
<organism evidence="2 3">
    <name type="scientific">Thiomicrorhabdus immobilis</name>
    <dbReference type="NCBI Taxonomy" id="2791037"/>
    <lineage>
        <taxon>Bacteria</taxon>
        <taxon>Pseudomonadati</taxon>
        <taxon>Pseudomonadota</taxon>
        <taxon>Gammaproteobacteria</taxon>
        <taxon>Thiotrichales</taxon>
        <taxon>Piscirickettsiaceae</taxon>
        <taxon>Thiomicrorhabdus</taxon>
    </lineage>
</organism>
<dbReference type="EMBL" id="AP024202">
    <property type="protein sequence ID" value="BCN94304.1"/>
    <property type="molecule type" value="Genomic_DNA"/>
</dbReference>
<protein>
    <recommendedName>
        <fullName evidence="4">Prepilin-type N-terminal cleavage/methylation domain-containing protein</fullName>
    </recommendedName>
</protein>
<evidence type="ECO:0000313" key="3">
    <source>
        <dbReference type="Proteomes" id="UP001054820"/>
    </source>
</evidence>
<dbReference type="NCBIfam" id="TIGR02532">
    <property type="entry name" value="IV_pilin_GFxxxE"/>
    <property type="match status" value="1"/>
</dbReference>
<dbReference type="SUPFAM" id="SSF54523">
    <property type="entry name" value="Pili subunits"/>
    <property type="match status" value="1"/>
</dbReference>
<keyword evidence="1" id="KW-0472">Membrane</keyword>
<dbReference type="InterPro" id="IPR012902">
    <property type="entry name" value="N_methyl_site"/>
</dbReference>
<dbReference type="Proteomes" id="UP001054820">
    <property type="component" value="Chromosome"/>
</dbReference>
<feature type="transmembrane region" description="Helical" evidence="1">
    <location>
        <begin position="20"/>
        <end position="39"/>
    </location>
</feature>
<keyword evidence="3" id="KW-1185">Reference proteome</keyword>
<dbReference type="RefSeq" id="WP_237261769.1">
    <property type="nucleotide sequence ID" value="NZ_AP024202.1"/>
</dbReference>
<dbReference type="PROSITE" id="PS00409">
    <property type="entry name" value="PROKAR_NTER_METHYL"/>
    <property type="match status" value="1"/>
</dbReference>
<name>A0ABN6D046_9GAMM</name>
<keyword evidence="1" id="KW-0812">Transmembrane</keyword>
<reference evidence="2" key="1">
    <citation type="journal article" date="2022" name="Arch. Microbiol.">
        <title>Thiomicrorhabdus immobilis sp. nov., a mesophilic sulfur-oxidizing bacterium isolated from sediment of a brackish lake in northern Japan.</title>
        <authorList>
            <person name="Kojima H."/>
            <person name="Mochizuki J."/>
            <person name="Kanda M."/>
            <person name="Watanabe T."/>
            <person name="Fukui M."/>
        </authorList>
    </citation>
    <scope>NUCLEOTIDE SEQUENCE</scope>
    <source>
        <strain evidence="2">Am19</strain>
    </source>
</reference>
<keyword evidence="1" id="KW-1133">Transmembrane helix</keyword>
<dbReference type="InterPro" id="IPR045584">
    <property type="entry name" value="Pilin-like"/>
</dbReference>
<evidence type="ECO:0000256" key="1">
    <source>
        <dbReference type="SAM" id="Phobius"/>
    </source>
</evidence>
<gene>
    <name evidence="2" type="ORF">THMIRHAM_20890</name>
</gene>